<evidence type="ECO:0000256" key="8">
    <source>
        <dbReference type="ARBA" id="ARBA00023170"/>
    </source>
</evidence>
<dbReference type="InterPro" id="IPR046338">
    <property type="entry name" value="GAIN_dom_sf"/>
</dbReference>
<dbReference type="Pfam" id="PF01825">
    <property type="entry name" value="GPS"/>
    <property type="match status" value="1"/>
</dbReference>
<name>A0A9N7YU91_PLEPL</name>
<keyword evidence="4 11" id="KW-1133">Transmembrane helix</keyword>
<keyword evidence="7" id="KW-1015">Disulfide bond</keyword>
<evidence type="ECO:0000313" key="14">
    <source>
        <dbReference type="EMBL" id="CAB1437472.1"/>
    </source>
</evidence>
<comment type="subcellular location">
    <subcellularLocation>
        <location evidence="1">Membrane</location>
        <topology evidence="1">Multi-pass membrane protein</topology>
    </subcellularLocation>
</comment>
<dbReference type="Pfam" id="PF00002">
    <property type="entry name" value="7tm_2"/>
    <property type="match status" value="1"/>
</dbReference>
<keyword evidence="3 11" id="KW-0812">Transmembrane</keyword>
<dbReference type="GO" id="GO:0004930">
    <property type="term" value="F:G protein-coupled receptor activity"/>
    <property type="evidence" value="ECO:0007669"/>
    <property type="project" value="UniProtKB-KW"/>
</dbReference>
<keyword evidence="15" id="KW-1185">Reference proteome</keyword>
<feature type="transmembrane region" description="Helical" evidence="11">
    <location>
        <begin position="452"/>
        <end position="470"/>
    </location>
</feature>
<evidence type="ECO:0000256" key="10">
    <source>
        <dbReference type="ARBA" id="ARBA00023224"/>
    </source>
</evidence>
<dbReference type="InterPro" id="IPR017981">
    <property type="entry name" value="GPCR_2-like_7TM"/>
</dbReference>
<dbReference type="PROSITE" id="PS50221">
    <property type="entry name" value="GAIN_B"/>
    <property type="match status" value="1"/>
</dbReference>
<evidence type="ECO:0000256" key="6">
    <source>
        <dbReference type="ARBA" id="ARBA00023136"/>
    </source>
</evidence>
<comment type="similarity">
    <text evidence="2">Belongs to the G-protein coupled receptor 2 family. Adhesion G-protein coupled receptor (ADGR) subfamily.</text>
</comment>
<feature type="transmembrane region" description="Helical" evidence="11">
    <location>
        <begin position="570"/>
        <end position="596"/>
    </location>
</feature>
<feature type="domain" description="GAIN-B" evidence="12">
    <location>
        <begin position="265"/>
        <end position="407"/>
    </location>
</feature>
<dbReference type="GO" id="GO:0007166">
    <property type="term" value="P:cell surface receptor signaling pathway"/>
    <property type="evidence" value="ECO:0007669"/>
    <property type="project" value="InterPro"/>
</dbReference>
<proteinExistence type="inferred from homology"/>
<feature type="transmembrane region" description="Helical" evidence="11">
    <location>
        <begin position="521"/>
        <end position="544"/>
    </location>
</feature>
<reference evidence="14" key="1">
    <citation type="submission" date="2020-03" db="EMBL/GenBank/DDBJ databases">
        <authorList>
            <person name="Weist P."/>
        </authorList>
    </citation>
    <scope>NUCLEOTIDE SEQUENCE</scope>
</reference>
<dbReference type="Gene3D" id="2.60.220.50">
    <property type="match status" value="1"/>
</dbReference>
<evidence type="ECO:0000256" key="1">
    <source>
        <dbReference type="ARBA" id="ARBA00004141"/>
    </source>
</evidence>
<feature type="transmembrane region" description="Helical" evidence="11">
    <location>
        <begin position="416"/>
        <end position="440"/>
    </location>
</feature>
<dbReference type="InterPro" id="IPR051587">
    <property type="entry name" value="Adhesion_GPCR"/>
</dbReference>
<dbReference type="GO" id="GO:0016020">
    <property type="term" value="C:membrane"/>
    <property type="evidence" value="ECO:0007669"/>
    <property type="project" value="UniProtKB-SubCell"/>
</dbReference>
<dbReference type="EMBL" id="CADEAL010002030">
    <property type="protein sequence ID" value="CAB1437472.1"/>
    <property type="molecule type" value="Genomic_DNA"/>
</dbReference>
<evidence type="ECO:0000313" key="15">
    <source>
        <dbReference type="Proteomes" id="UP001153269"/>
    </source>
</evidence>
<feature type="transmembrane region" description="Helical" evidence="11">
    <location>
        <begin position="616"/>
        <end position="636"/>
    </location>
</feature>
<protein>
    <submittedName>
        <fullName evidence="14">Uncharacterized protein</fullName>
    </submittedName>
</protein>
<comment type="caution">
    <text evidence="14">The sequence shown here is derived from an EMBL/GenBank/DDBJ whole genome shotgun (WGS) entry which is preliminary data.</text>
</comment>
<dbReference type="PRINTS" id="PR00249">
    <property type="entry name" value="GPCRSECRETIN"/>
</dbReference>
<keyword evidence="10" id="KW-0807">Transducer</keyword>
<evidence type="ECO:0000256" key="9">
    <source>
        <dbReference type="ARBA" id="ARBA00023180"/>
    </source>
</evidence>
<evidence type="ECO:0000256" key="3">
    <source>
        <dbReference type="ARBA" id="ARBA00022692"/>
    </source>
</evidence>
<dbReference type="PROSITE" id="PS50261">
    <property type="entry name" value="G_PROTEIN_RECEP_F2_4"/>
    <property type="match status" value="1"/>
</dbReference>
<accession>A0A9N7YU91</accession>
<feature type="domain" description="G-protein coupled receptors family 2 profile 2" evidence="13">
    <location>
        <begin position="411"/>
        <end position="672"/>
    </location>
</feature>
<evidence type="ECO:0000256" key="4">
    <source>
        <dbReference type="ARBA" id="ARBA00022989"/>
    </source>
</evidence>
<dbReference type="Gene3D" id="1.20.1070.10">
    <property type="entry name" value="Rhodopsin 7-helix transmembrane proteins"/>
    <property type="match status" value="1"/>
</dbReference>
<feature type="transmembrane region" description="Helical" evidence="11">
    <location>
        <begin position="648"/>
        <end position="671"/>
    </location>
</feature>
<evidence type="ECO:0000259" key="12">
    <source>
        <dbReference type="PROSITE" id="PS50221"/>
    </source>
</evidence>
<keyword evidence="5" id="KW-0297">G-protein coupled receptor</keyword>
<feature type="transmembrane region" description="Helical" evidence="11">
    <location>
        <begin position="490"/>
        <end position="514"/>
    </location>
</feature>
<dbReference type="Gene3D" id="4.10.1240.10">
    <property type="entry name" value="GPCR, family 2, extracellular hormone receptor domain"/>
    <property type="match status" value="1"/>
</dbReference>
<dbReference type="InterPro" id="IPR036445">
    <property type="entry name" value="GPCR_2_extracell_dom_sf"/>
</dbReference>
<dbReference type="InterPro" id="IPR057244">
    <property type="entry name" value="GAIN_B"/>
</dbReference>
<keyword evidence="8" id="KW-0675">Receptor</keyword>
<evidence type="ECO:0000256" key="5">
    <source>
        <dbReference type="ARBA" id="ARBA00023040"/>
    </source>
</evidence>
<keyword evidence="6 11" id="KW-0472">Membrane</keyword>
<dbReference type="SUPFAM" id="SSF111418">
    <property type="entry name" value="Hormone receptor domain"/>
    <property type="match status" value="1"/>
</dbReference>
<evidence type="ECO:0000256" key="2">
    <source>
        <dbReference type="ARBA" id="ARBA00007343"/>
    </source>
</evidence>
<sequence length="720" mass="80141">MKIDPPVADCSDSSNLEVPVIVNVTATIQNSNESYNVSWQFPGAGLSKGSKPASEGTLVFSFKSEFSCRKMNETKWEVSFKNQKGQTKNESVDILVISASEKFCAVHDKWPKTPEGGTVINQCENGKTGYKSRTCGKDGEWQTVFSSCISAEMTKVIDAAELFKTGIGATQEAAMEIFESLKNTTSSKSSDDYAGINASISIINIMASGSENITLKEEVFDDFLNVASNLLTNNWTGVNSSITYDMSSQYLYGVENLVKNIQVNDTLNIYKPNLDLKVSKGDCNISVLNVTVKLNETGVQFKTVGVRNLMDKLNNSFKPTSTAPHNLLLIVTKNGSSSTEITMDFPIKKLNDTQKLHCVFWDTNKKDWSDTGCRVERDSNHTDGNHTLCKCNHLTSFAVLMSKSDTPNLDLDTITYVGLAVSICSLVILLIIEALVWSVVVKTDLSYFRHTTLVNIAVFLLLADCSFLASMSPENLSAHWCLILTLCKHLFYLAMFSWMLCMSVMLIHRLIFVFNPLRKRVFMFLSSIVGYGCPVLIVGISYVYCRYNEKEYYNKATCWLVFAGTLDGSLFAFLLPVGTVIFTNLFSMAVVIFTLLKSSAPDGSKSDERETFKSIIRVLIFLTPVFGVTWGIGFLLQIFNKDHEAYPFLLYSFTILNSFQGLFVMLTGVFAEPKVRQELLKRMDKGKYDTMKNSTSASNTTVKMKAKVVPSETATHMYST</sequence>
<gene>
    <name evidence="14" type="ORF">PLEPLA_LOCUS25445</name>
</gene>
<dbReference type="InterPro" id="IPR000203">
    <property type="entry name" value="GPS"/>
</dbReference>
<dbReference type="GO" id="GO:0007189">
    <property type="term" value="P:adenylate cyclase-activating G protein-coupled receptor signaling pathway"/>
    <property type="evidence" value="ECO:0007669"/>
    <property type="project" value="TreeGrafter"/>
</dbReference>
<dbReference type="PANTHER" id="PTHR45813:SF2">
    <property type="entry name" value="ADHESION G-PROTEIN COUPLED RECEPTOR F3"/>
    <property type="match status" value="1"/>
</dbReference>
<dbReference type="PANTHER" id="PTHR45813">
    <property type="entry name" value="IG-LIKE DOMAIN-CONTAINING PROTEIN"/>
    <property type="match status" value="1"/>
</dbReference>
<organism evidence="14 15">
    <name type="scientific">Pleuronectes platessa</name>
    <name type="common">European plaice</name>
    <dbReference type="NCBI Taxonomy" id="8262"/>
    <lineage>
        <taxon>Eukaryota</taxon>
        <taxon>Metazoa</taxon>
        <taxon>Chordata</taxon>
        <taxon>Craniata</taxon>
        <taxon>Vertebrata</taxon>
        <taxon>Euteleostomi</taxon>
        <taxon>Actinopterygii</taxon>
        <taxon>Neopterygii</taxon>
        <taxon>Teleostei</taxon>
        <taxon>Neoteleostei</taxon>
        <taxon>Acanthomorphata</taxon>
        <taxon>Carangaria</taxon>
        <taxon>Pleuronectiformes</taxon>
        <taxon>Pleuronectoidei</taxon>
        <taxon>Pleuronectidae</taxon>
        <taxon>Pleuronectes</taxon>
    </lineage>
</organism>
<keyword evidence="9" id="KW-0325">Glycoprotein</keyword>
<dbReference type="FunFam" id="1.20.1070.10:FF:000058">
    <property type="entry name" value="Adhesion G protein-coupled receptor F5"/>
    <property type="match status" value="1"/>
</dbReference>
<dbReference type="InterPro" id="IPR000832">
    <property type="entry name" value="GPCR_2_secretin-like"/>
</dbReference>
<dbReference type="AlphaFoldDB" id="A0A9N7YU91"/>
<evidence type="ECO:0000256" key="11">
    <source>
        <dbReference type="SAM" id="Phobius"/>
    </source>
</evidence>
<dbReference type="Proteomes" id="UP001153269">
    <property type="component" value="Unassembled WGS sequence"/>
</dbReference>
<evidence type="ECO:0000259" key="13">
    <source>
        <dbReference type="PROSITE" id="PS50261"/>
    </source>
</evidence>
<evidence type="ECO:0000256" key="7">
    <source>
        <dbReference type="ARBA" id="ARBA00023157"/>
    </source>
</evidence>
<dbReference type="SMART" id="SM00303">
    <property type="entry name" value="GPS"/>
    <property type="match status" value="1"/>
</dbReference>
<dbReference type="SUPFAM" id="SSF81321">
    <property type="entry name" value="Family A G protein-coupled receptor-like"/>
    <property type="match status" value="1"/>
</dbReference>